<dbReference type="PANTHER" id="PTHR47174:SF3">
    <property type="entry name" value="BRIDGING INTEGRATOR 3"/>
    <property type="match status" value="1"/>
</dbReference>
<dbReference type="FunFam" id="1.20.1270.60:FF:000014">
    <property type="entry name" value="Protein hob3, variant"/>
    <property type="match status" value="1"/>
</dbReference>
<comment type="subcellular location">
    <subcellularLocation>
        <location evidence="1">Cytoplasm</location>
        <location evidence="1">Cytoskeleton</location>
    </subcellularLocation>
</comment>
<gene>
    <name evidence="6" type="primary">hob3</name>
    <name evidence="6" type="ORF">MCUN1_001454</name>
</gene>
<evidence type="ECO:0000259" key="5">
    <source>
        <dbReference type="PROSITE" id="PS51021"/>
    </source>
</evidence>
<evidence type="ECO:0000313" key="7">
    <source>
        <dbReference type="Proteomes" id="UP001219933"/>
    </source>
</evidence>
<keyword evidence="7" id="KW-1185">Reference proteome</keyword>
<evidence type="ECO:0000256" key="4">
    <source>
        <dbReference type="SAM" id="MobiDB-lite"/>
    </source>
</evidence>
<proteinExistence type="predicted"/>
<feature type="region of interest" description="Disordered" evidence="4">
    <location>
        <begin position="147"/>
        <end position="166"/>
    </location>
</feature>
<organism evidence="6 7">
    <name type="scientific">Malassezia cuniculi</name>
    <dbReference type="NCBI Taxonomy" id="948313"/>
    <lineage>
        <taxon>Eukaryota</taxon>
        <taxon>Fungi</taxon>
        <taxon>Dikarya</taxon>
        <taxon>Basidiomycota</taxon>
        <taxon>Ustilaginomycotina</taxon>
        <taxon>Malasseziomycetes</taxon>
        <taxon>Malasseziales</taxon>
        <taxon>Malasseziaceae</taxon>
        <taxon>Malassezia</taxon>
    </lineage>
</organism>
<dbReference type="GO" id="GO:0008289">
    <property type="term" value="F:lipid binding"/>
    <property type="evidence" value="ECO:0007669"/>
    <property type="project" value="TreeGrafter"/>
</dbReference>
<dbReference type="Gene3D" id="1.20.1270.60">
    <property type="entry name" value="Arfaptin homology (AH) domain/BAR domain"/>
    <property type="match status" value="1"/>
</dbReference>
<dbReference type="GO" id="GO:0030479">
    <property type="term" value="C:actin cortical patch"/>
    <property type="evidence" value="ECO:0007669"/>
    <property type="project" value="TreeGrafter"/>
</dbReference>
<dbReference type="PROSITE" id="PS51021">
    <property type="entry name" value="BAR"/>
    <property type="match status" value="1"/>
</dbReference>
<sequence length="263" mass="30177">MSWGGFKKSINRAGTTLMQKTGQIEKSDDAQFKEEERKYREFEKHATALQKNAREYLDAIRLMAASQARIGDIAEGFFHDSSETAMAATAYKRAVSELDVQTAKQIDVPYRATVLDPIARLCSYFPEVNKIIEKRSKKLLDYDAARSRHKKLQEKPSDDPSRMPRAEKEYDDARLIFEAIDQQMMTELPHLVDMRIPYLDPSFEMMIRAQVRYAEEGYEQLGGVQRYFPEHIRSDYADGRLDQQVESVLQEMRGLSICGGAAS</sequence>
<dbReference type="PANTHER" id="PTHR47174">
    <property type="entry name" value="BRIDGING INTEGRATOR 3"/>
    <property type="match status" value="1"/>
</dbReference>
<evidence type="ECO:0000313" key="6">
    <source>
        <dbReference type="EMBL" id="WFD34613.1"/>
    </source>
</evidence>
<keyword evidence="3" id="KW-0206">Cytoskeleton</keyword>
<dbReference type="GO" id="GO:0097320">
    <property type="term" value="P:plasma membrane tubulation"/>
    <property type="evidence" value="ECO:0007669"/>
    <property type="project" value="TreeGrafter"/>
</dbReference>
<reference evidence="6" key="1">
    <citation type="submission" date="2023-03" db="EMBL/GenBank/DDBJ databases">
        <title>Mating type loci evolution in Malassezia.</title>
        <authorList>
            <person name="Coelho M.A."/>
        </authorList>
    </citation>
    <scope>NUCLEOTIDE SEQUENCE</scope>
    <source>
        <strain evidence="6">CBS 11721</strain>
    </source>
</reference>
<protein>
    <submittedName>
        <fullName evidence="6">BAR adaptor protein Hob3</fullName>
    </submittedName>
</protein>
<evidence type="ECO:0000256" key="3">
    <source>
        <dbReference type="ARBA" id="ARBA00023212"/>
    </source>
</evidence>
<dbReference type="InterPro" id="IPR027267">
    <property type="entry name" value="AH/BAR_dom_sf"/>
</dbReference>
<name>A0AAF0EXV1_9BASI</name>
<dbReference type="GO" id="GO:0031097">
    <property type="term" value="C:medial cortex"/>
    <property type="evidence" value="ECO:0007669"/>
    <property type="project" value="TreeGrafter"/>
</dbReference>
<accession>A0AAF0EXV1</accession>
<dbReference type="GO" id="GO:0043332">
    <property type="term" value="C:mating projection tip"/>
    <property type="evidence" value="ECO:0007669"/>
    <property type="project" value="TreeGrafter"/>
</dbReference>
<feature type="compositionally biased region" description="Basic and acidic residues" evidence="4">
    <location>
        <begin position="153"/>
        <end position="166"/>
    </location>
</feature>
<dbReference type="AlphaFoldDB" id="A0AAF0EXV1"/>
<dbReference type="GO" id="GO:1990528">
    <property type="term" value="C:Rvs161p-Rvs167p complex"/>
    <property type="evidence" value="ECO:0007669"/>
    <property type="project" value="TreeGrafter"/>
</dbReference>
<dbReference type="SUPFAM" id="SSF103657">
    <property type="entry name" value="BAR/IMD domain-like"/>
    <property type="match status" value="1"/>
</dbReference>
<dbReference type="EMBL" id="CP119878">
    <property type="protein sequence ID" value="WFD34613.1"/>
    <property type="molecule type" value="Genomic_DNA"/>
</dbReference>
<dbReference type="SMART" id="SM00721">
    <property type="entry name" value="BAR"/>
    <property type="match status" value="1"/>
</dbReference>
<keyword evidence="2" id="KW-0963">Cytoplasm</keyword>
<dbReference type="Pfam" id="PF03114">
    <property type="entry name" value="BAR"/>
    <property type="match status" value="1"/>
</dbReference>
<dbReference type="InterPro" id="IPR046982">
    <property type="entry name" value="BIN3/RVS161-like"/>
</dbReference>
<dbReference type="InterPro" id="IPR004148">
    <property type="entry name" value="BAR_dom"/>
</dbReference>
<dbReference type="GO" id="GO:0006897">
    <property type="term" value="P:endocytosis"/>
    <property type="evidence" value="ECO:0007669"/>
    <property type="project" value="InterPro"/>
</dbReference>
<dbReference type="Proteomes" id="UP001219933">
    <property type="component" value="Chromosome 2"/>
</dbReference>
<dbReference type="GO" id="GO:0051666">
    <property type="term" value="P:actin cortical patch localization"/>
    <property type="evidence" value="ECO:0007669"/>
    <property type="project" value="InterPro"/>
</dbReference>
<feature type="domain" description="BAR" evidence="5">
    <location>
        <begin position="17"/>
        <end position="237"/>
    </location>
</feature>
<evidence type="ECO:0000256" key="1">
    <source>
        <dbReference type="ARBA" id="ARBA00004245"/>
    </source>
</evidence>
<evidence type="ECO:0000256" key="2">
    <source>
        <dbReference type="ARBA" id="ARBA00022490"/>
    </source>
</evidence>